<feature type="transmembrane region" description="Helical" evidence="8">
    <location>
        <begin position="281"/>
        <end position="307"/>
    </location>
</feature>
<evidence type="ECO:0000313" key="11">
    <source>
        <dbReference type="Proteomes" id="UP001500416"/>
    </source>
</evidence>
<dbReference type="InterPro" id="IPR029044">
    <property type="entry name" value="Nucleotide-diphossugar_trans"/>
</dbReference>
<dbReference type="EMBL" id="BAAABU010000009">
    <property type="protein sequence ID" value="GAA0240004.1"/>
    <property type="molecule type" value="Genomic_DNA"/>
</dbReference>
<evidence type="ECO:0000256" key="3">
    <source>
        <dbReference type="ARBA" id="ARBA00022676"/>
    </source>
</evidence>
<keyword evidence="11" id="KW-1185">Reference proteome</keyword>
<protein>
    <submittedName>
        <fullName evidence="10">Glycosyltransferase family 2 protein</fullName>
    </submittedName>
</protein>
<dbReference type="PANTHER" id="PTHR48090:SF1">
    <property type="entry name" value="PROPHAGE BACTOPRENOL GLUCOSYL TRANSFERASE HOMOLOG"/>
    <property type="match status" value="1"/>
</dbReference>
<evidence type="ECO:0000256" key="8">
    <source>
        <dbReference type="SAM" id="Phobius"/>
    </source>
</evidence>
<evidence type="ECO:0000256" key="1">
    <source>
        <dbReference type="ARBA" id="ARBA00004141"/>
    </source>
</evidence>
<accession>A0ABP3DR13</accession>
<evidence type="ECO:0000256" key="5">
    <source>
        <dbReference type="ARBA" id="ARBA00022692"/>
    </source>
</evidence>
<dbReference type="SUPFAM" id="SSF53448">
    <property type="entry name" value="Nucleotide-diphospho-sugar transferases"/>
    <property type="match status" value="1"/>
</dbReference>
<dbReference type="Pfam" id="PF00535">
    <property type="entry name" value="Glycos_transf_2"/>
    <property type="match status" value="1"/>
</dbReference>
<keyword evidence="7 8" id="KW-0472">Membrane</keyword>
<dbReference type="CDD" id="cd04187">
    <property type="entry name" value="DPM1_like_bac"/>
    <property type="match status" value="1"/>
</dbReference>
<keyword evidence="5 8" id="KW-0812">Transmembrane</keyword>
<dbReference type="InterPro" id="IPR050256">
    <property type="entry name" value="Glycosyltransferase_2"/>
</dbReference>
<dbReference type="InterPro" id="IPR001173">
    <property type="entry name" value="Glyco_trans_2-like"/>
</dbReference>
<dbReference type="Gene3D" id="3.90.550.10">
    <property type="entry name" value="Spore Coat Polysaccharide Biosynthesis Protein SpsA, Chain A"/>
    <property type="match status" value="1"/>
</dbReference>
<dbReference type="PANTHER" id="PTHR48090">
    <property type="entry name" value="UNDECAPRENYL-PHOSPHATE 4-DEOXY-4-FORMAMIDO-L-ARABINOSE TRANSFERASE-RELATED"/>
    <property type="match status" value="1"/>
</dbReference>
<evidence type="ECO:0000259" key="9">
    <source>
        <dbReference type="Pfam" id="PF00535"/>
    </source>
</evidence>
<comment type="caution">
    <text evidence="10">The sequence shown here is derived from an EMBL/GenBank/DDBJ whole genome shotgun (WGS) entry which is preliminary data.</text>
</comment>
<organism evidence="10 11">
    <name type="scientific">Saccharothrix mutabilis subsp. mutabilis</name>
    <dbReference type="NCBI Taxonomy" id="66855"/>
    <lineage>
        <taxon>Bacteria</taxon>
        <taxon>Bacillati</taxon>
        <taxon>Actinomycetota</taxon>
        <taxon>Actinomycetes</taxon>
        <taxon>Pseudonocardiales</taxon>
        <taxon>Pseudonocardiaceae</taxon>
        <taxon>Saccharothrix</taxon>
    </lineage>
</organism>
<feature type="transmembrane region" description="Helical" evidence="8">
    <location>
        <begin position="246"/>
        <end position="275"/>
    </location>
</feature>
<sequence>MTRQADLKADMSDSTRRPLVSIIVPAYDEAPNVAGTVELFHQIRRSQPDVDFEIVLVDDGSTDNTADLFIAALGEDDVARVASFSRNFGSHAGVSAGFALCRGDCAITLSADLQEPLEVIGRFLDEWRAGNDIVWAIRSVRAMPKGLANKLALKFNDFFAKHSELPASYPKEGPSQMLVSRPVIDVVNAMPELNRNILALVAWSGFRQTTLSFEQRPRPASQSKWTTSKKIKLVFDSFVGFSAMPVFLTLLLGVLFSALGFVGALATLVVALVTLSAPSTVALVLSGVFFVGGVQLGCIGMLGQYVYRAGDDARKRPLYVIRQLRDVNPPSVTQRSSVNADVRVASNGLAAGTR</sequence>
<feature type="domain" description="Glycosyltransferase 2-like" evidence="9">
    <location>
        <begin position="21"/>
        <end position="150"/>
    </location>
</feature>
<comment type="subcellular location">
    <subcellularLocation>
        <location evidence="1">Membrane</location>
        <topology evidence="1">Multi-pass membrane protein</topology>
    </subcellularLocation>
</comment>
<evidence type="ECO:0000256" key="7">
    <source>
        <dbReference type="ARBA" id="ARBA00023136"/>
    </source>
</evidence>
<comment type="similarity">
    <text evidence="2">Belongs to the glycosyltransferase 2 family.</text>
</comment>
<reference evidence="11" key="1">
    <citation type="journal article" date="2019" name="Int. J. Syst. Evol. Microbiol.">
        <title>The Global Catalogue of Microorganisms (GCM) 10K type strain sequencing project: providing services to taxonomists for standard genome sequencing and annotation.</title>
        <authorList>
            <consortium name="The Broad Institute Genomics Platform"/>
            <consortium name="The Broad Institute Genome Sequencing Center for Infectious Disease"/>
            <person name="Wu L."/>
            <person name="Ma J."/>
        </authorList>
    </citation>
    <scope>NUCLEOTIDE SEQUENCE [LARGE SCALE GENOMIC DNA]</scope>
    <source>
        <strain evidence="11">JCM 3380</strain>
    </source>
</reference>
<proteinExistence type="inferred from homology"/>
<dbReference type="Proteomes" id="UP001500416">
    <property type="component" value="Unassembled WGS sequence"/>
</dbReference>
<gene>
    <name evidence="10" type="ORF">GCM10010492_43940</name>
</gene>
<evidence type="ECO:0000256" key="2">
    <source>
        <dbReference type="ARBA" id="ARBA00006739"/>
    </source>
</evidence>
<evidence type="ECO:0000313" key="10">
    <source>
        <dbReference type="EMBL" id="GAA0240004.1"/>
    </source>
</evidence>
<keyword evidence="6 8" id="KW-1133">Transmembrane helix</keyword>
<keyword evidence="4" id="KW-0808">Transferase</keyword>
<keyword evidence="3" id="KW-0328">Glycosyltransferase</keyword>
<name>A0ABP3DR13_9PSEU</name>
<evidence type="ECO:0000256" key="6">
    <source>
        <dbReference type="ARBA" id="ARBA00022989"/>
    </source>
</evidence>
<evidence type="ECO:0000256" key="4">
    <source>
        <dbReference type="ARBA" id="ARBA00022679"/>
    </source>
</evidence>